<evidence type="ECO:0000259" key="6">
    <source>
        <dbReference type="Pfam" id="PF01180"/>
    </source>
</evidence>
<evidence type="ECO:0000256" key="1">
    <source>
        <dbReference type="ARBA" id="ARBA00001917"/>
    </source>
</evidence>
<reference evidence="7 8" key="1">
    <citation type="submission" date="2015-02" db="EMBL/GenBank/DDBJ databases">
        <title>Single-cell genomics of uncultivated deep-branching MTB reveals a conserved set of magnetosome genes.</title>
        <authorList>
            <person name="Kolinko S."/>
            <person name="Richter M."/>
            <person name="Glockner F.O."/>
            <person name="Brachmann A."/>
            <person name="Schuler D."/>
        </authorList>
    </citation>
    <scope>NUCLEOTIDE SEQUENCE [LARGE SCALE GENOMIC DNA]</scope>
    <source>
        <strain evidence="7">TM-1</strain>
    </source>
</reference>
<dbReference type="GO" id="GO:0005737">
    <property type="term" value="C:cytoplasm"/>
    <property type="evidence" value="ECO:0007669"/>
    <property type="project" value="InterPro"/>
</dbReference>
<evidence type="ECO:0000256" key="4">
    <source>
        <dbReference type="ARBA" id="ARBA00022643"/>
    </source>
</evidence>
<accession>A0A0F3GXU7</accession>
<dbReference type="GO" id="GO:0006207">
    <property type="term" value="P:'de novo' pyrimidine nucleobase biosynthetic process"/>
    <property type="evidence" value="ECO:0007669"/>
    <property type="project" value="InterPro"/>
</dbReference>
<dbReference type="UniPathway" id="UPA00070"/>
<dbReference type="Pfam" id="PF01180">
    <property type="entry name" value="DHO_dh"/>
    <property type="match status" value="1"/>
</dbReference>
<gene>
    <name evidence="7" type="ORF">MBAV_001132</name>
</gene>
<evidence type="ECO:0000256" key="5">
    <source>
        <dbReference type="ARBA" id="ARBA00023002"/>
    </source>
</evidence>
<organism evidence="7 8">
    <name type="scientific">Candidatus Magnetobacterium bavaricum</name>
    <dbReference type="NCBI Taxonomy" id="29290"/>
    <lineage>
        <taxon>Bacteria</taxon>
        <taxon>Pseudomonadati</taxon>
        <taxon>Nitrospirota</taxon>
        <taxon>Thermodesulfovibrionia</taxon>
        <taxon>Thermodesulfovibrionales</taxon>
        <taxon>Candidatus Magnetobacteriaceae</taxon>
        <taxon>Candidatus Magnetobacterium</taxon>
    </lineage>
</organism>
<dbReference type="InterPro" id="IPR005720">
    <property type="entry name" value="Dihydroorotate_DH_cat"/>
</dbReference>
<dbReference type="Proteomes" id="UP000033423">
    <property type="component" value="Unassembled WGS sequence"/>
</dbReference>
<dbReference type="EMBL" id="LACI01000500">
    <property type="protein sequence ID" value="KJU86672.1"/>
    <property type="molecule type" value="Genomic_DNA"/>
</dbReference>
<evidence type="ECO:0000256" key="3">
    <source>
        <dbReference type="ARBA" id="ARBA00022630"/>
    </source>
</evidence>
<keyword evidence="3" id="KW-0285">Flavoprotein</keyword>
<proteinExistence type="predicted"/>
<sequence>MHRALPSVPLIGMGGIMTAEDAIEFILAGAGAVAIGTANFANPQAALHVIDGIVQYMSRHNIADVNDIVGGVIC</sequence>
<feature type="domain" description="Dihydroorotate dehydrogenase catalytic" evidence="6">
    <location>
        <begin position="6"/>
        <end position="57"/>
    </location>
</feature>
<evidence type="ECO:0000313" key="7">
    <source>
        <dbReference type="EMBL" id="KJU86672.1"/>
    </source>
</evidence>
<dbReference type="Gene3D" id="3.20.20.70">
    <property type="entry name" value="Aldolase class I"/>
    <property type="match status" value="1"/>
</dbReference>
<comment type="caution">
    <text evidence="7">The sequence shown here is derived from an EMBL/GenBank/DDBJ whole genome shotgun (WGS) entry which is preliminary data.</text>
</comment>
<dbReference type="PROSITE" id="PS00912">
    <property type="entry name" value="DHODEHASE_2"/>
    <property type="match status" value="1"/>
</dbReference>
<keyword evidence="5" id="KW-0560">Oxidoreductase</keyword>
<name>A0A0F3GXU7_9BACT</name>
<keyword evidence="8" id="KW-1185">Reference proteome</keyword>
<dbReference type="AlphaFoldDB" id="A0A0F3GXU7"/>
<dbReference type="PATRIC" id="fig|29290.4.peg.1492"/>
<comment type="cofactor">
    <cofactor evidence="1">
        <name>FMN</name>
        <dbReference type="ChEBI" id="CHEBI:58210"/>
    </cofactor>
</comment>
<dbReference type="InterPro" id="IPR001295">
    <property type="entry name" value="Dihydroorotate_DH_CS"/>
</dbReference>
<evidence type="ECO:0000313" key="8">
    <source>
        <dbReference type="Proteomes" id="UP000033423"/>
    </source>
</evidence>
<dbReference type="SUPFAM" id="SSF51395">
    <property type="entry name" value="FMN-linked oxidoreductases"/>
    <property type="match status" value="1"/>
</dbReference>
<dbReference type="InterPro" id="IPR013785">
    <property type="entry name" value="Aldolase_TIM"/>
</dbReference>
<keyword evidence="4" id="KW-0288">FMN</keyword>
<evidence type="ECO:0000256" key="2">
    <source>
        <dbReference type="ARBA" id="ARBA00004725"/>
    </source>
</evidence>
<dbReference type="GO" id="GO:0044205">
    <property type="term" value="P:'de novo' UMP biosynthetic process"/>
    <property type="evidence" value="ECO:0007669"/>
    <property type="project" value="UniProtKB-UniPathway"/>
</dbReference>
<protein>
    <submittedName>
        <fullName evidence="7">Dihydroorotate dehydrogenase</fullName>
    </submittedName>
</protein>
<dbReference type="GO" id="GO:0004152">
    <property type="term" value="F:dihydroorotate dehydrogenase activity"/>
    <property type="evidence" value="ECO:0007669"/>
    <property type="project" value="UniProtKB-ARBA"/>
</dbReference>
<comment type="pathway">
    <text evidence="2">Pyrimidine metabolism; UMP biosynthesis via de novo pathway.</text>
</comment>